<evidence type="ECO:0000259" key="3">
    <source>
        <dbReference type="PROSITE" id="PS50111"/>
    </source>
</evidence>
<sequence length="380" mass="41985">MKLAETKIYLQFIFWFIGVSFLPIAILFIIFYAFKPEMNTIDTSGLQRAVLLGIFISLAFVLILSLIATKYLAGLITKPIHISVQELSRVVKSLSKSIQDLLEISKDNSQVAQFLLASSRQQQKGLKSGNQAVEEMVQSLNQITQKTKASAQDAVRIDKLASQGGDQAKLSLDSLVVLKHLATENQKLTQALGEYATQVQNIAKRAEALTETANFLSLNVSIEANKTSFSEAFSDLVLQIRELNINTEQAATSIQTLAKDMQRQIQQSKQTVIFEQEETSKSINIITQAIKFLGRIINNVSSISQSIKVISKETEETDNEASKINSMIGDLNNEAKSLVKQTNDITKIIDQQSAVTRNLNRSSRSLNKVTGTLNSLVGKT</sequence>
<keyword evidence="1" id="KW-0807">Transducer</keyword>
<feature type="domain" description="Methyl-accepting transducer" evidence="3">
    <location>
        <begin position="97"/>
        <end position="332"/>
    </location>
</feature>
<protein>
    <recommendedName>
        <fullName evidence="3">Methyl-accepting transducer domain-containing protein</fullName>
    </recommendedName>
</protein>
<keyword evidence="2" id="KW-0472">Membrane</keyword>
<dbReference type="AlphaFoldDB" id="A0A2H0NDI7"/>
<dbReference type="GO" id="GO:0007165">
    <property type="term" value="P:signal transduction"/>
    <property type="evidence" value="ECO:0007669"/>
    <property type="project" value="UniProtKB-KW"/>
</dbReference>
<accession>A0A2H0NDI7</accession>
<reference evidence="4 5" key="1">
    <citation type="submission" date="2017-09" db="EMBL/GenBank/DDBJ databases">
        <title>Depth-based differentiation of microbial function through sediment-hosted aquifers and enrichment of novel symbionts in the deep terrestrial subsurface.</title>
        <authorList>
            <person name="Probst A.J."/>
            <person name="Ladd B."/>
            <person name="Jarett J.K."/>
            <person name="Geller-Mcgrath D.E."/>
            <person name="Sieber C.M."/>
            <person name="Emerson J.B."/>
            <person name="Anantharaman K."/>
            <person name="Thomas B.C."/>
            <person name="Malmstrom R."/>
            <person name="Stieglmeier M."/>
            <person name="Klingl A."/>
            <person name="Woyke T."/>
            <person name="Ryan C.M."/>
            <person name="Banfield J.F."/>
        </authorList>
    </citation>
    <scope>NUCLEOTIDE SEQUENCE [LARGE SCALE GENOMIC DNA]</scope>
    <source>
        <strain evidence="4">CG11_big_fil_rev_8_21_14_0_20_36_20</strain>
    </source>
</reference>
<keyword evidence="2" id="KW-1133">Transmembrane helix</keyword>
<name>A0A2H0NDI7_9BACT</name>
<feature type="transmembrane region" description="Helical" evidence="2">
    <location>
        <begin position="12"/>
        <end position="34"/>
    </location>
</feature>
<dbReference type="Proteomes" id="UP000230564">
    <property type="component" value="Unassembled WGS sequence"/>
</dbReference>
<dbReference type="SMART" id="SM00283">
    <property type="entry name" value="MA"/>
    <property type="match status" value="1"/>
</dbReference>
<dbReference type="PROSITE" id="PS50111">
    <property type="entry name" value="CHEMOTAXIS_TRANSDUC_2"/>
    <property type="match status" value="1"/>
</dbReference>
<dbReference type="InterPro" id="IPR004089">
    <property type="entry name" value="MCPsignal_dom"/>
</dbReference>
<proteinExistence type="predicted"/>
<feature type="transmembrane region" description="Helical" evidence="2">
    <location>
        <begin position="46"/>
        <end position="68"/>
    </location>
</feature>
<gene>
    <name evidence="4" type="ORF">COV55_00865</name>
</gene>
<comment type="caution">
    <text evidence="4">The sequence shown here is derived from an EMBL/GenBank/DDBJ whole genome shotgun (WGS) entry which is preliminary data.</text>
</comment>
<dbReference type="GO" id="GO:0016020">
    <property type="term" value="C:membrane"/>
    <property type="evidence" value="ECO:0007669"/>
    <property type="project" value="InterPro"/>
</dbReference>
<dbReference type="EMBL" id="PCWQ01000007">
    <property type="protein sequence ID" value="PIR06960.1"/>
    <property type="molecule type" value="Genomic_DNA"/>
</dbReference>
<dbReference type="SUPFAM" id="SSF58104">
    <property type="entry name" value="Methyl-accepting chemotaxis protein (MCP) signaling domain"/>
    <property type="match status" value="1"/>
</dbReference>
<keyword evidence="2" id="KW-0812">Transmembrane</keyword>
<evidence type="ECO:0000313" key="5">
    <source>
        <dbReference type="Proteomes" id="UP000230564"/>
    </source>
</evidence>
<organism evidence="4 5">
    <name type="scientific">Candidatus Komeilibacteria bacterium CG11_big_fil_rev_8_21_14_0_20_36_20</name>
    <dbReference type="NCBI Taxonomy" id="1974477"/>
    <lineage>
        <taxon>Bacteria</taxon>
        <taxon>Candidatus Komeiliibacteriota</taxon>
    </lineage>
</organism>
<dbReference type="Gene3D" id="1.10.287.950">
    <property type="entry name" value="Methyl-accepting chemotaxis protein"/>
    <property type="match status" value="1"/>
</dbReference>
<evidence type="ECO:0000256" key="1">
    <source>
        <dbReference type="PROSITE-ProRule" id="PRU00284"/>
    </source>
</evidence>
<evidence type="ECO:0000256" key="2">
    <source>
        <dbReference type="SAM" id="Phobius"/>
    </source>
</evidence>
<evidence type="ECO:0000313" key="4">
    <source>
        <dbReference type="EMBL" id="PIR06960.1"/>
    </source>
</evidence>